<keyword evidence="5" id="KW-1185">Reference proteome</keyword>
<feature type="domain" description="N-acetyltransferase" evidence="3">
    <location>
        <begin position="1"/>
        <end position="110"/>
    </location>
</feature>
<dbReference type="Pfam" id="PF00583">
    <property type="entry name" value="Acetyltransf_1"/>
    <property type="match status" value="1"/>
</dbReference>
<protein>
    <submittedName>
        <fullName evidence="4">N-acetyltransferase family protein</fullName>
    </submittedName>
</protein>
<accession>A0ABY4QS06</accession>
<dbReference type="PANTHER" id="PTHR43072">
    <property type="entry name" value="N-ACETYLTRANSFERASE"/>
    <property type="match status" value="1"/>
</dbReference>
<evidence type="ECO:0000313" key="4">
    <source>
        <dbReference type="EMBL" id="UQX12370.1"/>
    </source>
</evidence>
<name>A0ABY4QS06_9MYCO</name>
<sequence length="115" mass="12840">MNDAAPWNPRAADQWTVEATVYVDPSRQRRGLADALYTELLGRLTRQGFRSVVAVIALPNDPSVRLHERHGFIRAGRLLEAGCKMGTWHDVGFWQRTLSDGGNDMSLPLPVEVGR</sequence>
<dbReference type="EMBL" id="CP097320">
    <property type="protein sequence ID" value="UQX12370.1"/>
    <property type="molecule type" value="Genomic_DNA"/>
</dbReference>
<dbReference type="PROSITE" id="PS51186">
    <property type="entry name" value="GNAT"/>
    <property type="match status" value="1"/>
</dbReference>
<keyword evidence="2" id="KW-0012">Acyltransferase</keyword>
<evidence type="ECO:0000259" key="3">
    <source>
        <dbReference type="PROSITE" id="PS51186"/>
    </source>
</evidence>
<proteinExistence type="predicted"/>
<dbReference type="PANTHER" id="PTHR43072:SF23">
    <property type="entry name" value="UPF0039 PROTEIN C11D3.02C"/>
    <property type="match status" value="1"/>
</dbReference>
<dbReference type="RefSeq" id="WP_219067313.1">
    <property type="nucleotide sequence ID" value="NZ_CAJUXY010000018.1"/>
</dbReference>
<dbReference type="CDD" id="cd04301">
    <property type="entry name" value="NAT_SF"/>
    <property type="match status" value="1"/>
</dbReference>
<evidence type="ECO:0000256" key="2">
    <source>
        <dbReference type="ARBA" id="ARBA00023315"/>
    </source>
</evidence>
<gene>
    <name evidence="4" type="ORF">M5I08_09000</name>
</gene>
<dbReference type="Proteomes" id="UP001056610">
    <property type="component" value="Chromosome"/>
</dbReference>
<evidence type="ECO:0000256" key="1">
    <source>
        <dbReference type="ARBA" id="ARBA00022679"/>
    </source>
</evidence>
<keyword evidence="1" id="KW-0808">Transferase</keyword>
<evidence type="ECO:0000313" key="5">
    <source>
        <dbReference type="Proteomes" id="UP001056610"/>
    </source>
</evidence>
<organism evidence="4 5">
    <name type="scientific">Candidatus Mycobacterium methanotrophicum</name>
    <dbReference type="NCBI Taxonomy" id="2943498"/>
    <lineage>
        <taxon>Bacteria</taxon>
        <taxon>Bacillati</taxon>
        <taxon>Actinomycetota</taxon>
        <taxon>Actinomycetes</taxon>
        <taxon>Mycobacteriales</taxon>
        <taxon>Mycobacteriaceae</taxon>
        <taxon>Mycobacterium</taxon>
    </lineage>
</organism>
<reference evidence="4" key="1">
    <citation type="submission" date="2022-05" db="EMBL/GenBank/DDBJ databases">
        <title>A methanotrophic Mycobacterium dominates a cave microbial ecosystem.</title>
        <authorList>
            <person name="Van Spanning R.J.M."/>
            <person name="Guan Q."/>
            <person name="Melkonian C."/>
            <person name="Gallant J."/>
            <person name="Polerecky L."/>
            <person name="Flot J.-F."/>
            <person name="Brandt B.W."/>
            <person name="Braster M."/>
            <person name="Iturbe Espinoza P."/>
            <person name="Aerts J."/>
            <person name="Meima-Franke M."/>
            <person name="Piersma S.R."/>
            <person name="Bunduc C."/>
            <person name="Ummels R."/>
            <person name="Pain A."/>
            <person name="Fleming E.J."/>
            <person name="van der Wel N."/>
            <person name="Gherman V.D."/>
            <person name="Sarbu S.M."/>
            <person name="Bodelier P.L.E."/>
            <person name="Bitter W."/>
        </authorList>
    </citation>
    <scope>NUCLEOTIDE SEQUENCE</scope>
    <source>
        <strain evidence="4">Sulfur Cave</strain>
    </source>
</reference>
<dbReference type="InterPro" id="IPR000182">
    <property type="entry name" value="GNAT_dom"/>
</dbReference>